<keyword evidence="4 5" id="KW-0067">ATP-binding</keyword>
<feature type="compositionally biased region" description="Basic and acidic residues" evidence="6">
    <location>
        <begin position="309"/>
        <end position="322"/>
    </location>
</feature>
<feature type="region of interest" description="Disordered" evidence="6">
    <location>
        <begin position="1182"/>
        <end position="1201"/>
    </location>
</feature>
<proteinExistence type="predicted"/>
<dbReference type="PANTHER" id="PTHR48016">
    <property type="entry name" value="MAP KINASE KINASE KINASE SSK2-RELATED-RELATED"/>
    <property type="match status" value="1"/>
</dbReference>
<dbReference type="PROSITE" id="PS00107">
    <property type="entry name" value="PROTEIN_KINASE_ATP"/>
    <property type="match status" value="1"/>
</dbReference>
<reference evidence="8" key="1">
    <citation type="submission" date="2025-08" db="UniProtKB">
        <authorList>
            <consortium name="Ensembl"/>
        </authorList>
    </citation>
    <scope>IDENTIFICATION</scope>
</reference>
<dbReference type="PROSITE" id="PS50011">
    <property type="entry name" value="PROTEIN_KINASE_DOM"/>
    <property type="match status" value="1"/>
</dbReference>
<protein>
    <recommendedName>
        <fullName evidence="7">Protein kinase domain-containing protein</fullName>
    </recommendedName>
</protein>
<feature type="domain" description="Protein kinase" evidence="7">
    <location>
        <begin position="394"/>
        <end position="647"/>
    </location>
</feature>
<sequence length="1311" mass="147042">MAVCSEMGCGSSVSSTPERTYALGWLAGNSPMSTSALECHLVQTLAHGRECWPWSCCDCSSCLLLLPPLEHFALHCKHRESCDICLELCCLLRSHLTTCRQDSCPVPLCSRMRRDRGLEKLMPVTWLKQLLSDLCRLFLHNGDMEIQIKFGQKEQSNEFNEQFQEKSLLIRDHNQEAILKYFNNDDEHEEENLPEMFSPNEDQNTEHSLNTTTQPLLRDLNAIGYFTSPTTPPKRMIKNISERITLMDHPSLHPSYHVRQALQHHGLCYSLPLSSVAFSNSGLSLPNRYLSTNPPLWDNIDSLGPNEVGKSEGAERDEVLRNEEDEDSNQEVRRGMVFSGKPHHIRQMAVCWAELKESSDERRGTNGQAVCEGVLLHKRLVAVNGAYRLGKEWEKVSKLLGHGRYGNVHVACDVASGFTFAVKQVQLQSFSQEELVVWSQFDSPHLVQLFGTVRLSSTISLFMQLVEGGTLEELINDNGQLPEDLVLHYTCQMLEGLAYLHRQHIVHGDIKAANMLTSADGQRIWLCDFGLSQRLLPGSKIYPSDQQPLGTQTHMAPEVAASAGHDVRADVWSASCTMLHMLTGRHPWVQRFPDMKVLYFVIVQHEAPLWELPLSCSPVLVELLRYGLQKNMQERPSAALLLRQAQLALSELGGLSTAISIRDSLVSHSLARRPQQLAPLVSSSSTRSIEQPGTLSMQISVLAGSHKIKVEESGKMQSLGNEGYSSCFKGQFREDKHEEIKINSEGRRPHQKICSQSLFCTQPQEQEPVKEQGDYAHPAAIFHPQSIKSGGPTAHQGTLENCEYATEIFEKVNEISNAARPESPIQKTNQVESAENKETKSCSSSRRSGRPIRIACSFSTPIQEPSEERPTPRHCMSVCDNKSTTGPHPGEDCKTRWLQSPAEEFWSHPRDLQQELEVATKEFVKQQLSEPCSAEQQEALLCLASADFSPCEEPLQSTTEERVVEVPRSVRDEWSPSKYNEEEQFTAMRVEVLQPGGQLAFSVIKEEGITVGDFALSIQDKVHCTEYTIRSADGLPLSPTLLLSGPELQLQFQPVEADPTQLCTEHAGGQPGLWGTCDHPHKAGFVFLEVWRPKSTKPTTSRSTILTSLHITCRWSRKQKPPYPVSDQLRNGSGSSWLKRVRQLAQDEKMATALLSPQGAHSLRRFTPESLAQIEHRAAQEKLKKAKGFESEDEEPKPTSELEAGKTLPFIYGDVPPQLVGEPLEDIDSFYSTEKTFIILNRGKSIFRFSANPALYMLGPLNPLRRFAIKILTHSYPYAAHLASSVKHLASCTWHDNYSLRSYSGMCMQFD</sequence>
<evidence type="ECO:0000256" key="2">
    <source>
        <dbReference type="ARBA" id="ARBA00022741"/>
    </source>
</evidence>
<evidence type="ECO:0000256" key="3">
    <source>
        <dbReference type="ARBA" id="ARBA00022777"/>
    </source>
</evidence>
<keyword evidence="2 5" id="KW-0547">Nucleotide-binding</keyword>
<dbReference type="Ensembl" id="ENSEBUT00000017975.1">
    <property type="protein sequence ID" value="ENSEBUP00000017398.1"/>
    <property type="gene ID" value="ENSEBUG00000010867.1"/>
</dbReference>
<evidence type="ECO:0000256" key="5">
    <source>
        <dbReference type="PROSITE-ProRule" id="PRU10141"/>
    </source>
</evidence>
<evidence type="ECO:0000313" key="9">
    <source>
        <dbReference type="Proteomes" id="UP000694388"/>
    </source>
</evidence>
<name>A0A8C4QM66_EPTBU</name>
<dbReference type="InterPro" id="IPR008271">
    <property type="entry name" value="Ser/Thr_kinase_AS"/>
</dbReference>
<evidence type="ECO:0000313" key="8">
    <source>
        <dbReference type="Ensembl" id="ENSEBUP00000017398.1"/>
    </source>
</evidence>
<keyword evidence="3" id="KW-0418">Kinase</keyword>
<dbReference type="SMART" id="SM00220">
    <property type="entry name" value="S_TKc"/>
    <property type="match status" value="1"/>
</dbReference>
<dbReference type="GeneTree" id="ENSGT00940000156497"/>
<feature type="compositionally biased region" description="Polar residues" evidence="6">
    <location>
        <begin position="200"/>
        <end position="209"/>
    </location>
</feature>
<dbReference type="Gene3D" id="1.10.510.10">
    <property type="entry name" value="Transferase(Phosphotransferase) domain 1"/>
    <property type="match status" value="1"/>
</dbReference>
<dbReference type="InterPro" id="IPR035898">
    <property type="entry name" value="TAZ_dom_sf"/>
</dbReference>
<organism evidence="8 9">
    <name type="scientific">Eptatretus burgeri</name>
    <name type="common">Inshore hagfish</name>
    <dbReference type="NCBI Taxonomy" id="7764"/>
    <lineage>
        <taxon>Eukaryota</taxon>
        <taxon>Metazoa</taxon>
        <taxon>Chordata</taxon>
        <taxon>Craniata</taxon>
        <taxon>Vertebrata</taxon>
        <taxon>Cyclostomata</taxon>
        <taxon>Myxini</taxon>
        <taxon>Myxiniformes</taxon>
        <taxon>Myxinidae</taxon>
        <taxon>Eptatretinae</taxon>
        <taxon>Eptatretus</taxon>
    </lineage>
</organism>
<evidence type="ECO:0000256" key="4">
    <source>
        <dbReference type="ARBA" id="ARBA00022840"/>
    </source>
</evidence>
<dbReference type="Gene3D" id="3.30.200.20">
    <property type="entry name" value="Phosphorylase Kinase, domain 1"/>
    <property type="match status" value="1"/>
</dbReference>
<evidence type="ECO:0000259" key="7">
    <source>
        <dbReference type="PROSITE" id="PS50011"/>
    </source>
</evidence>
<reference evidence="8" key="2">
    <citation type="submission" date="2025-09" db="UniProtKB">
        <authorList>
            <consortium name="Ensembl"/>
        </authorList>
    </citation>
    <scope>IDENTIFICATION</scope>
</reference>
<feature type="binding site" evidence="5">
    <location>
        <position position="423"/>
    </location>
    <ligand>
        <name>ATP</name>
        <dbReference type="ChEBI" id="CHEBI:30616"/>
    </ligand>
</feature>
<evidence type="ECO:0000256" key="6">
    <source>
        <dbReference type="SAM" id="MobiDB-lite"/>
    </source>
</evidence>
<dbReference type="Proteomes" id="UP000694388">
    <property type="component" value="Unplaced"/>
</dbReference>
<feature type="region of interest" description="Disordered" evidence="6">
    <location>
        <begin position="189"/>
        <end position="209"/>
    </location>
</feature>
<keyword evidence="9" id="KW-1185">Reference proteome</keyword>
<dbReference type="PANTHER" id="PTHR48016:SF9">
    <property type="entry name" value="MITOGEN-ACTIVATED PROTEIN KINASE KINASE KINASE 14"/>
    <property type="match status" value="1"/>
</dbReference>
<dbReference type="PROSITE" id="PS00108">
    <property type="entry name" value="PROTEIN_KINASE_ST"/>
    <property type="match status" value="1"/>
</dbReference>
<evidence type="ECO:0000256" key="1">
    <source>
        <dbReference type="ARBA" id="ARBA00022679"/>
    </source>
</evidence>
<dbReference type="GO" id="GO:0004672">
    <property type="term" value="F:protein kinase activity"/>
    <property type="evidence" value="ECO:0007669"/>
    <property type="project" value="InterPro"/>
</dbReference>
<feature type="region of interest" description="Disordered" evidence="6">
    <location>
        <begin position="301"/>
        <end position="331"/>
    </location>
</feature>
<dbReference type="GO" id="GO:0005524">
    <property type="term" value="F:ATP binding"/>
    <property type="evidence" value="ECO:0007669"/>
    <property type="project" value="UniProtKB-UniRule"/>
</dbReference>
<dbReference type="InterPro" id="IPR011009">
    <property type="entry name" value="Kinase-like_dom_sf"/>
</dbReference>
<dbReference type="GO" id="GO:0007249">
    <property type="term" value="P:canonical NF-kappaB signal transduction"/>
    <property type="evidence" value="ECO:0007669"/>
    <property type="project" value="TreeGrafter"/>
</dbReference>
<dbReference type="SUPFAM" id="SSF56112">
    <property type="entry name" value="Protein kinase-like (PK-like)"/>
    <property type="match status" value="1"/>
</dbReference>
<accession>A0A8C4QM66</accession>
<dbReference type="InterPro" id="IPR000719">
    <property type="entry name" value="Prot_kinase_dom"/>
</dbReference>
<keyword evidence="1" id="KW-0808">Transferase</keyword>
<dbReference type="Pfam" id="PF00069">
    <property type="entry name" value="Pkinase"/>
    <property type="match status" value="1"/>
</dbReference>
<dbReference type="InterPro" id="IPR050538">
    <property type="entry name" value="MAP_kinase_kinase_kinase"/>
</dbReference>
<feature type="region of interest" description="Disordered" evidence="6">
    <location>
        <begin position="816"/>
        <end position="874"/>
    </location>
</feature>
<dbReference type="InterPro" id="IPR017441">
    <property type="entry name" value="Protein_kinase_ATP_BS"/>
</dbReference>
<dbReference type="Gene3D" id="1.20.1020.10">
    <property type="entry name" value="TAZ domain"/>
    <property type="match status" value="1"/>
</dbReference>